<sequence length="977" mass="112657">MNEFIDLYNTTEYSFLESLIKVKDLVRLSKKNGKKAVVLSDHNNLFALGEFLKQCNIYDIKPIIGIDLDVEDSRFILLAKNYDGFKLINSLILKKSSQEITIDDIVNDNIFIIDHPSNGLYAKNEHHKLSDNKNYYISSPDSSLPNSIYVKENRLIDIEDNETLNIVLKLGNSKEANYNFNYFDDYTTDPVFLNRINFIVDNCNIIFPKKELKLASFCKTDEENYELFISKIKQGLLKHKKALSPYQTVINDRINYECSVIKELGFINYFLIISDMIEYADANDISIGPGRGSASGSLISFLLGITKINPLKYNLLFERFLNVDKVSWPDIDIDIQDDRRDEIFTYLQSKYGHDRVAVISTFQTMGVKQAIRDVGRMLDIPLADINRISKSINAFANYSSIEEEFAKNLVFNKEVSLIKEYEKFVNHVSKLQGLPRQYGIHAAGLIISDKDLSEYVPVFENANSFLQVQVPMEFVEDFGLLKIDLLGLKTLTEIKHIEKRISKNKLFDELVYENGLELQDPMAINLLNNGNTEGLFQIESSGMKNTIKKVGIQNFEDLFAIISLYRPGPKDYIKDYANNRKDPSLIEKIDPTYDEIVAPTHGIIIYQEQIMEIAQAVAKMSFAQADLLRRAISKKNEVELHKYRNTFFKGGLKNNFSLDSLEKIYDKIEKFAQYGFNKSHAVSYAYLTMKMAYYKARYPQVYFSALISNSYGDQTKIASFVNELKNMNFSVYSPNITHFTNSAIVDNGDIYLPFNMIKGLGTESIRKIALDIKENGQYKDLSIFEILLRLRFAGLKNSIISTLIRANVFRDFGFQDYISGVDLLMQEEYNLLSKGANSFKEILHNLDFEGYKQASENIEMQSMFNLEEESRNEIELLGGVYNAYKTVQYEKKYKYRLADLLKMHGNYNVAIEIVFKKELRDKPYVILEVCDRSLNYTFFVNKNNLSKYRPLNKGDIVEAHIRSNGYKMYLDSWQGIE</sequence>
<name>A0A059Y384_MYCBV</name>
<comment type="catalytic activity">
    <reaction evidence="6">
        <text>DNA(n) + a 2'-deoxyribonucleoside 5'-triphosphate = DNA(n+1) + diphosphate</text>
        <dbReference type="Rhea" id="RHEA:22508"/>
        <dbReference type="Rhea" id="RHEA-COMP:17339"/>
        <dbReference type="Rhea" id="RHEA-COMP:17340"/>
        <dbReference type="ChEBI" id="CHEBI:33019"/>
        <dbReference type="ChEBI" id="CHEBI:61560"/>
        <dbReference type="ChEBI" id="CHEBI:173112"/>
        <dbReference type="EC" id="2.7.7.7"/>
    </reaction>
</comment>
<evidence type="ECO:0000259" key="7">
    <source>
        <dbReference type="SMART" id="SM00481"/>
    </source>
</evidence>
<dbReference type="InterPro" id="IPR041931">
    <property type="entry name" value="DNA_pol3_alpha_thumb_dom"/>
</dbReference>
<gene>
    <name evidence="8" type="primary">dnaE</name>
    <name evidence="8" type="ORF">K668_00860</name>
</gene>
<dbReference type="Gene3D" id="1.10.150.870">
    <property type="match status" value="1"/>
</dbReference>
<protein>
    <recommendedName>
        <fullName evidence="1">DNA-directed DNA polymerase</fullName>
        <ecNumber evidence="1">2.7.7.7</ecNumber>
    </recommendedName>
</protein>
<dbReference type="SMART" id="SM00481">
    <property type="entry name" value="POLIIIAc"/>
    <property type="match status" value="1"/>
</dbReference>
<dbReference type="PANTHER" id="PTHR32294">
    <property type="entry name" value="DNA POLYMERASE III SUBUNIT ALPHA"/>
    <property type="match status" value="1"/>
</dbReference>
<evidence type="ECO:0000313" key="9">
    <source>
        <dbReference type="Proteomes" id="UP000027182"/>
    </source>
</evidence>
<dbReference type="HOGENOM" id="CLU_001600_0_1_14"/>
<dbReference type="Proteomes" id="UP000027182">
    <property type="component" value="Chromosome"/>
</dbReference>
<accession>A0A059Y384</accession>
<dbReference type="RefSeq" id="WP_013954620.1">
    <property type="nucleotide sequence ID" value="NZ_CP005933.1"/>
</dbReference>
<dbReference type="Gene3D" id="1.10.10.1600">
    <property type="entry name" value="Bacterial DNA polymerase III alpha subunit, thumb domain"/>
    <property type="match status" value="1"/>
</dbReference>
<dbReference type="GO" id="GO:0008408">
    <property type="term" value="F:3'-5' exonuclease activity"/>
    <property type="evidence" value="ECO:0007669"/>
    <property type="project" value="InterPro"/>
</dbReference>
<reference evidence="8 9" key="1">
    <citation type="submission" date="2013-04" db="EMBL/GenBank/DDBJ databases">
        <authorList>
            <person name="Lin L."/>
            <person name="Zeng Z."/>
            <person name="Xie J."/>
            <person name="Luo L."/>
            <person name="Yang Z."/>
            <person name="Liang W."/>
            <person name="Lin H."/>
            <person name="Dong C."/>
            <person name="Sun Y."/>
        </authorList>
    </citation>
    <scope>NUCLEOTIDE SEQUENCE [LARGE SCALE GENOMIC DNA]</scope>
    <source>
        <strain evidence="8 9">CQ-W70</strain>
    </source>
</reference>
<dbReference type="InterPro" id="IPR004013">
    <property type="entry name" value="PHP_dom"/>
</dbReference>
<dbReference type="GO" id="GO:0003887">
    <property type="term" value="F:DNA-directed DNA polymerase activity"/>
    <property type="evidence" value="ECO:0007669"/>
    <property type="project" value="UniProtKB-KW"/>
</dbReference>
<dbReference type="NCBIfam" id="NF005516">
    <property type="entry name" value="PRK07135.1"/>
    <property type="match status" value="1"/>
</dbReference>
<dbReference type="Pfam" id="PF07733">
    <property type="entry name" value="DNA_pol3_alpha"/>
    <property type="match status" value="1"/>
</dbReference>
<keyword evidence="3 8" id="KW-0548">Nucleotidyltransferase</keyword>
<dbReference type="SUPFAM" id="SSF89550">
    <property type="entry name" value="PHP domain-like"/>
    <property type="match status" value="1"/>
</dbReference>
<dbReference type="PATRIC" id="fig|1316930.3.peg.177"/>
<dbReference type="InterPro" id="IPR011708">
    <property type="entry name" value="DNA_pol3_alpha_NTPase_dom"/>
</dbReference>
<dbReference type="InterPro" id="IPR029460">
    <property type="entry name" value="DNAPol_HHH"/>
</dbReference>
<keyword evidence="2 8" id="KW-0808">Transferase</keyword>
<evidence type="ECO:0000256" key="3">
    <source>
        <dbReference type="ARBA" id="ARBA00022695"/>
    </source>
</evidence>
<evidence type="ECO:0000256" key="1">
    <source>
        <dbReference type="ARBA" id="ARBA00012417"/>
    </source>
</evidence>
<dbReference type="InterPro" id="IPR016195">
    <property type="entry name" value="Pol/histidinol_Pase-like"/>
</dbReference>
<dbReference type="InterPro" id="IPR004805">
    <property type="entry name" value="DnaE2/DnaE/PolC"/>
</dbReference>
<dbReference type="InterPro" id="IPR040982">
    <property type="entry name" value="DNA_pol3_finger"/>
</dbReference>
<proteinExistence type="predicted"/>
<keyword evidence="4" id="KW-0235">DNA replication</keyword>
<dbReference type="EC" id="2.7.7.7" evidence="1"/>
<dbReference type="NCBIfam" id="TIGR00594">
    <property type="entry name" value="polc"/>
    <property type="match status" value="1"/>
</dbReference>
<evidence type="ECO:0000256" key="4">
    <source>
        <dbReference type="ARBA" id="ARBA00022705"/>
    </source>
</evidence>
<dbReference type="PANTHER" id="PTHR32294:SF0">
    <property type="entry name" value="DNA POLYMERASE III SUBUNIT ALPHA"/>
    <property type="match status" value="1"/>
</dbReference>
<dbReference type="Gene3D" id="3.20.20.140">
    <property type="entry name" value="Metal-dependent hydrolases"/>
    <property type="match status" value="1"/>
</dbReference>
<dbReference type="Pfam" id="PF17657">
    <property type="entry name" value="DNA_pol3_finger"/>
    <property type="match status" value="1"/>
</dbReference>
<feature type="domain" description="Polymerase/histidinol phosphatase N-terminal" evidence="7">
    <location>
        <begin position="5"/>
        <end position="72"/>
    </location>
</feature>
<dbReference type="Pfam" id="PF14579">
    <property type="entry name" value="HHH_6"/>
    <property type="match status" value="1"/>
</dbReference>
<dbReference type="CDD" id="cd07431">
    <property type="entry name" value="PHP_PolIIIA"/>
    <property type="match status" value="1"/>
</dbReference>
<evidence type="ECO:0000256" key="6">
    <source>
        <dbReference type="ARBA" id="ARBA00049244"/>
    </source>
</evidence>
<dbReference type="KEGG" id="mbq:K668_00860"/>
<dbReference type="GO" id="GO:0006260">
    <property type="term" value="P:DNA replication"/>
    <property type="evidence" value="ECO:0007669"/>
    <property type="project" value="UniProtKB-KW"/>
</dbReference>
<evidence type="ECO:0000256" key="2">
    <source>
        <dbReference type="ARBA" id="ARBA00022679"/>
    </source>
</evidence>
<evidence type="ECO:0000313" key="8">
    <source>
        <dbReference type="EMBL" id="AIA33760.1"/>
    </source>
</evidence>
<dbReference type="AlphaFoldDB" id="A0A059Y384"/>
<dbReference type="EMBL" id="CP005933">
    <property type="protein sequence ID" value="AIA33760.1"/>
    <property type="molecule type" value="Genomic_DNA"/>
</dbReference>
<evidence type="ECO:0000256" key="5">
    <source>
        <dbReference type="ARBA" id="ARBA00022932"/>
    </source>
</evidence>
<dbReference type="InterPro" id="IPR003141">
    <property type="entry name" value="Pol/His_phosphatase_N"/>
</dbReference>
<keyword evidence="5" id="KW-0239">DNA-directed DNA polymerase</keyword>
<dbReference type="Pfam" id="PF02811">
    <property type="entry name" value="PHP"/>
    <property type="match status" value="1"/>
</dbReference>
<organism evidence="8 9">
    <name type="scientific">Mycoplasmopsis bovis CQ-W70</name>
    <dbReference type="NCBI Taxonomy" id="1316930"/>
    <lineage>
        <taxon>Bacteria</taxon>
        <taxon>Bacillati</taxon>
        <taxon>Mycoplasmatota</taxon>
        <taxon>Mycoplasmoidales</taxon>
        <taxon>Metamycoplasmataceae</taxon>
        <taxon>Mycoplasmopsis</taxon>
    </lineage>
</organism>